<dbReference type="InterPro" id="IPR017850">
    <property type="entry name" value="Alkaline_phosphatase_core_sf"/>
</dbReference>
<sequence length="497" mass="55747">MDRTVVIGLDGFHKDLLPYTPTIQDRYLKNGTELESTSPPVTAPAWASFQTGKTQGKHGIYDFVTFDENFERTILDGRSLRSMTFYESLAQTGLKCYLQNLPFALPPRLEGDIMPSWLDDDDVGPHPSDLASELDVDPPIYPEFDGNREENISEMSACFARNRDLFLSIMEHRVHDFLFHLVSVTDWLQHIAYLDLIDGRETAITEAATGLLRDVDEYVAILENRLDETDNLILISDHGFKRYEGSIYINDWLAEEDYLKRDSSGIHLSVKSDNSGSSINAGTIGRWIRHNPVVHDLIRPAKQLVEHIIGVEFITDTGVDMSRTRAYCRSKDEHAIRIADNVDDREGLAIEIQNQLNQLEGISATLGSDLYEGPYVDAAGDVIVSGLTHHPQRGPVGEVFSPIPIAHHSKTGILVGLGPAFTLPPTEARLIDIAPTLLYLNRCAIPRDCDGEALVDWLWADHDLSYHDSTEWTPPSNDSSNNPRDIVENRLEQLGYL</sequence>
<proteinExistence type="predicted"/>
<dbReference type="Pfam" id="PF01663">
    <property type="entry name" value="Phosphodiest"/>
    <property type="match status" value="1"/>
</dbReference>
<accession>A0ABD6A7K6</accession>
<dbReference type="GO" id="GO:0016787">
    <property type="term" value="F:hydrolase activity"/>
    <property type="evidence" value="ECO:0007669"/>
    <property type="project" value="UniProtKB-ARBA"/>
</dbReference>
<reference evidence="1 2" key="1">
    <citation type="journal article" date="2019" name="Int. J. Syst. Evol. Microbiol.">
        <title>The Global Catalogue of Microorganisms (GCM) 10K type strain sequencing project: providing services to taxonomists for standard genome sequencing and annotation.</title>
        <authorList>
            <consortium name="The Broad Institute Genomics Platform"/>
            <consortium name="The Broad Institute Genome Sequencing Center for Infectious Disease"/>
            <person name="Wu L."/>
            <person name="Ma J."/>
        </authorList>
    </citation>
    <scope>NUCLEOTIDE SEQUENCE [LARGE SCALE GENOMIC DNA]</scope>
    <source>
        <strain evidence="1 2">PSR21</strain>
    </source>
</reference>
<gene>
    <name evidence="1" type="ORF">ACFQPE_07005</name>
</gene>
<dbReference type="Gene3D" id="3.40.720.10">
    <property type="entry name" value="Alkaline Phosphatase, subunit A"/>
    <property type="match status" value="1"/>
</dbReference>
<dbReference type="InterPro" id="IPR002591">
    <property type="entry name" value="Phosphodiest/P_Trfase"/>
</dbReference>
<protein>
    <submittedName>
        <fullName evidence="1">Alkaline phosphatase family protein</fullName>
    </submittedName>
</protein>
<dbReference type="Proteomes" id="UP001596547">
    <property type="component" value="Unassembled WGS sequence"/>
</dbReference>
<dbReference type="RefSeq" id="WP_276304189.1">
    <property type="nucleotide sequence ID" value="NZ_CP119992.1"/>
</dbReference>
<dbReference type="AlphaFoldDB" id="A0ABD6A7K6"/>
<dbReference type="EMBL" id="JBHTBF010000002">
    <property type="protein sequence ID" value="MFC7316548.1"/>
    <property type="molecule type" value="Genomic_DNA"/>
</dbReference>
<organism evidence="1 2">
    <name type="scientific">Halomarina halobia</name>
    <dbReference type="NCBI Taxonomy" id="3033386"/>
    <lineage>
        <taxon>Archaea</taxon>
        <taxon>Methanobacteriati</taxon>
        <taxon>Methanobacteriota</taxon>
        <taxon>Stenosarchaea group</taxon>
        <taxon>Halobacteria</taxon>
        <taxon>Halobacteriales</taxon>
        <taxon>Natronomonadaceae</taxon>
        <taxon>Halomarina</taxon>
    </lineage>
</organism>
<dbReference type="PANTHER" id="PTHR10151:SF120">
    <property type="entry name" value="BIS(5'-ADENOSYL)-TRIPHOSPHATASE"/>
    <property type="match status" value="1"/>
</dbReference>
<evidence type="ECO:0000313" key="2">
    <source>
        <dbReference type="Proteomes" id="UP001596547"/>
    </source>
</evidence>
<name>A0ABD6A7K6_9EURY</name>
<dbReference type="PANTHER" id="PTHR10151">
    <property type="entry name" value="ECTONUCLEOTIDE PYROPHOSPHATASE/PHOSPHODIESTERASE"/>
    <property type="match status" value="1"/>
</dbReference>
<evidence type="ECO:0000313" key="1">
    <source>
        <dbReference type="EMBL" id="MFC7316548.1"/>
    </source>
</evidence>
<keyword evidence="2" id="KW-1185">Reference proteome</keyword>
<comment type="caution">
    <text evidence="1">The sequence shown here is derived from an EMBL/GenBank/DDBJ whole genome shotgun (WGS) entry which is preliminary data.</text>
</comment>
<dbReference type="SUPFAM" id="SSF53649">
    <property type="entry name" value="Alkaline phosphatase-like"/>
    <property type="match status" value="1"/>
</dbReference>
<dbReference type="GeneID" id="79316813"/>